<dbReference type="Proteomes" id="UP001379533">
    <property type="component" value="Chromosome"/>
</dbReference>
<sequence length="251" mass="25386">MNATLDRILARPATSHLRFGSVLFMALVSHLGIGMAAASLRRPVAIPLRETEIQVLPDEPPPPPPESPAPEKMATPSPAPHAPPAAAPPPAAAAAAKVMTAPDDAPVDLTGGIVVGSAETYAGGATAATGTGTRVGSPAGVPGSSAGTGPSSPPPLAPDLARPPRLAEGMSWNCPFPPEADEKGIDAAIVGLSIEVTADGDVANVTVERDPGAGFGRVAASCARSKHFSPAEDRYGKRVGGRSRVNVRFQR</sequence>
<name>A0ABZ2K736_9BACT</name>
<evidence type="ECO:0000256" key="1">
    <source>
        <dbReference type="SAM" id="MobiDB-lite"/>
    </source>
</evidence>
<evidence type="ECO:0000313" key="5">
    <source>
        <dbReference type="Proteomes" id="UP001379533"/>
    </source>
</evidence>
<gene>
    <name evidence="4" type="ORF">LZC95_49645</name>
</gene>
<keyword evidence="2" id="KW-1133">Transmembrane helix</keyword>
<feature type="compositionally biased region" description="Low complexity" evidence="1">
    <location>
        <begin position="158"/>
        <end position="167"/>
    </location>
</feature>
<dbReference type="Gene3D" id="3.30.1150.10">
    <property type="match status" value="1"/>
</dbReference>
<protein>
    <submittedName>
        <fullName evidence="4">Energy transducer TonB</fullName>
    </submittedName>
</protein>
<feature type="compositionally biased region" description="Pro residues" evidence="1">
    <location>
        <begin position="58"/>
        <end position="68"/>
    </location>
</feature>
<organism evidence="4 5">
    <name type="scientific">Pendulispora brunnea</name>
    <dbReference type="NCBI Taxonomy" id="2905690"/>
    <lineage>
        <taxon>Bacteria</taxon>
        <taxon>Pseudomonadati</taxon>
        <taxon>Myxococcota</taxon>
        <taxon>Myxococcia</taxon>
        <taxon>Myxococcales</taxon>
        <taxon>Sorangiineae</taxon>
        <taxon>Pendulisporaceae</taxon>
        <taxon>Pendulispora</taxon>
    </lineage>
</organism>
<feature type="compositionally biased region" description="Low complexity" evidence="1">
    <location>
        <begin position="125"/>
        <end position="150"/>
    </location>
</feature>
<feature type="compositionally biased region" description="Pro residues" evidence="1">
    <location>
        <begin position="77"/>
        <end position="91"/>
    </location>
</feature>
<evidence type="ECO:0000256" key="2">
    <source>
        <dbReference type="SAM" id="Phobius"/>
    </source>
</evidence>
<feature type="region of interest" description="Disordered" evidence="1">
    <location>
        <begin position="53"/>
        <end position="97"/>
    </location>
</feature>
<keyword evidence="5" id="KW-1185">Reference proteome</keyword>
<dbReference type="RefSeq" id="WP_394845107.1">
    <property type="nucleotide sequence ID" value="NZ_CP089982.1"/>
</dbReference>
<proteinExistence type="predicted"/>
<accession>A0ABZ2K736</accession>
<reference evidence="4 5" key="1">
    <citation type="submission" date="2021-12" db="EMBL/GenBank/DDBJ databases">
        <title>Discovery of the Pendulisporaceae a myxobacterial family with distinct sporulation behavior and unique specialized metabolism.</title>
        <authorList>
            <person name="Garcia R."/>
            <person name="Popoff A."/>
            <person name="Bader C.D."/>
            <person name="Loehr J."/>
            <person name="Walesch S."/>
            <person name="Walt C."/>
            <person name="Boldt J."/>
            <person name="Bunk B."/>
            <person name="Haeckl F.J.F.P.J."/>
            <person name="Gunesch A.P."/>
            <person name="Birkelbach J."/>
            <person name="Nuebel U."/>
            <person name="Pietschmann T."/>
            <person name="Bach T."/>
            <person name="Mueller R."/>
        </authorList>
    </citation>
    <scope>NUCLEOTIDE SEQUENCE [LARGE SCALE GENOMIC DNA]</scope>
    <source>
        <strain evidence="4 5">MSr12523</strain>
    </source>
</reference>
<dbReference type="Pfam" id="PF03544">
    <property type="entry name" value="TonB_C"/>
    <property type="match status" value="1"/>
</dbReference>
<evidence type="ECO:0000313" key="4">
    <source>
        <dbReference type="EMBL" id="WXA94498.1"/>
    </source>
</evidence>
<dbReference type="EMBL" id="CP089982">
    <property type="protein sequence ID" value="WXA94498.1"/>
    <property type="molecule type" value="Genomic_DNA"/>
</dbReference>
<keyword evidence="2" id="KW-0472">Membrane</keyword>
<feature type="domain" description="TonB C-terminal" evidence="3">
    <location>
        <begin position="175"/>
        <end position="249"/>
    </location>
</feature>
<keyword evidence="2" id="KW-0812">Transmembrane</keyword>
<feature type="region of interest" description="Disordered" evidence="1">
    <location>
        <begin position="125"/>
        <end position="178"/>
    </location>
</feature>
<evidence type="ECO:0000259" key="3">
    <source>
        <dbReference type="Pfam" id="PF03544"/>
    </source>
</evidence>
<dbReference type="InterPro" id="IPR037682">
    <property type="entry name" value="TonB_C"/>
</dbReference>
<feature type="transmembrane region" description="Helical" evidence="2">
    <location>
        <begin position="20"/>
        <end position="40"/>
    </location>
</feature>